<dbReference type="OrthoDB" id="1525151at2"/>
<dbReference type="EMBL" id="VNHX01000004">
    <property type="protein sequence ID" value="TYP96964.1"/>
    <property type="molecule type" value="Genomic_DNA"/>
</dbReference>
<accession>A0A5S5DMT5</accession>
<dbReference type="AlphaFoldDB" id="A0A5S5DMT5"/>
<dbReference type="InterPro" id="IPR016155">
    <property type="entry name" value="Mopterin_synth/thiamin_S_b"/>
</dbReference>
<dbReference type="SUPFAM" id="SSF54285">
    <property type="entry name" value="MoaD/ThiS"/>
    <property type="match status" value="1"/>
</dbReference>
<dbReference type="Proteomes" id="UP000325105">
    <property type="component" value="Unassembled WGS sequence"/>
</dbReference>
<dbReference type="NCBIfam" id="TIGR01683">
    <property type="entry name" value="thiS"/>
    <property type="match status" value="1"/>
</dbReference>
<dbReference type="InterPro" id="IPR010035">
    <property type="entry name" value="Thi_S"/>
</dbReference>
<name>A0A5S5DMT5_9SPHI</name>
<dbReference type="PANTHER" id="PTHR34472">
    <property type="entry name" value="SULFUR CARRIER PROTEIN THIS"/>
    <property type="match status" value="1"/>
</dbReference>
<sequence length="70" mass="7788">MQIKINNQLHQLTEPYPVHLQEALALLVPDLKDKGVAVALNQQVIPRERWSETPLPQPAELLIITATQGG</sequence>
<protein>
    <submittedName>
        <fullName evidence="1">Sulfur carrier protein ThiS</fullName>
    </submittedName>
</protein>
<dbReference type="CDD" id="cd00565">
    <property type="entry name" value="Ubl_ThiS"/>
    <property type="match status" value="1"/>
</dbReference>
<reference evidence="1 2" key="1">
    <citation type="submission" date="2019-07" db="EMBL/GenBank/DDBJ databases">
        <title>Genomic Encyclopedia of Archaeal and Bacterial Type Strains, Phase II (KMG-II): from individual species to whole genera.</title>
        <authorList>
            <person name="Goeker M."/>
        </authorList>
    </citation>
    <scope>NUCLEOTIDE SEQUENCE [LARGE SCALE GENOMIC DNA]</scope>
    <source>
        <strain evidence="1 2">DSM 18850</strain>
    </source>
</reference>
<dbReference type="RefSeq" id="WP_148907880.1">
    <property type="nucleotide sequence ID" value="NZ_VNHX01000004.1"/>
</dbReference>
<dbReference type="Gene3D" id="3.10.20.30">
    <property type="match status" value="1"/>
</dbReference>
<gene>
    <name evidence="1" type="ORF">BC792_104195</name>
</gene>
<keyword evidence="2" id="KW-1185">Reference proteome</keyword>
<dbReference type="InterPro" id="IPR003749">
    <property type="entry name" value="ThiS/MoaD-like"/>
</dbReference>
<proteinExistence type="predicted"/>
<comment type="caution">
    <text evidence="1">The sequence shown here is derived from an EMBL/GenBank/DDBJ whole genome shotgun (WGS) entry which is preliminary data.</text>
</comment>
<evidence type="ECO:0000313" key="2">
    <source>
        <dbReference type="Proteomes" id="UP000325105"/>
    </source>
</evidence>
<dbReference type="InterPro" id="IPR012675">
    <property type="entry name" value="Beta-grasp_dom_sf"/>
</dbReference>
<dbReference type="PANTHER" id="PTHR34472:SF1">
    <property type="entry name" value="SULFUR CARRIER PROTEIN THIS"/>
    <property type="match status" value="1"/>
</dbReference>
<organism evidence="1 2">
    <name type="scientific">Sphingobacterium allocomposti</name>
    <dbReference type="NCBI Taxonomy" id="415956"/>
    <lineage>
        <taxon>Bacteria</taxon>
        <taxon>Pseudomonadati</taxon>
        <taxon>Bacteroidota</taxon>
        <taxon>Sphingobacteriia</taxon>
        <taxon>Sphingobacteriales</taxon>
        <taxon>Sphingobacteriaceae</taxon>
        <taxon>Sphingobacterium</taxon>
    </lineage>
</organism>
<evidence type="ECO:0000313" key="1">
    <source>
        <dbReference type="EMBL" id="TYP96964.1"/>
    </source>
</evidence>
<dbReference type="Pfam" id="PF02597">
    <property type="entry name" value="ThiS"/>
    <property type="match status" value="1"/>
</dbReference>